<name>A0A1R2CDH0_9CILI</name>
<evidence type="ECO:0000256" key="1">
    <source>
        <dbReference type="PROSITE-ProRule" id="PRU00175"/>
    </source>
</evidence>
<accession>A0A1R2CDH0</accession>
<protein>
    <recommendedName>
        <fullName evidence="2">RING-type domain-containing protein</fullName>
    </recommendedName>
</protein>
<sequence>MGDIGSQELKYLIGAIENLFVPGKSQELSREILDSFSALSASASRSFDKNGDFAKISKLLNCTICHTKKDCFKLNCFHYICKNCFKVKIQPHLIETLKQNNFFECPECQRLHSLEDSKIIFGKNWIDMEKKIKSERIRLGNDFICSKCKNQKSSAYKVEGICPGHKYCSECIGIMGRTRTWCKDITQEGYEISENIKGLCTSCEKTVYYNGDFLTFLCRDHLHCYYCLQKAEETGKCQTCCMRINNIDRDKIDRTLYSRCSKCNSHFEKIFFIPKKCCNAEICALCQMGSELKCVNCMQMLEKGAVELVQSFEAESSRRADVSEER</sequence>
<keyword evidence="4" id="KW-1185">Reference proteome</keyword>
<dbReference type="PROSITE" id="PS50089">
    <property type="entry name" value="ZF_RING_2"/>
    <property type="match status" value="1"/>
</dbReference>
<keyword evidence="1" id="KW-0862">Zinc</keyword>
<keyword evidence="1" id="KW-0479">Metal-binding</keyword>
<evidence type="ECO:0000259" key="2">
    <source>
        <dbReference type="PROSITE" id="PS50089"/>
    </source>
</evidence>
<proteinExistence type="predicted"/>
<reference evidence="3 4" key="1">
    <citation type="submission" date="2016-11" db="EMBL/GenBank/DDBJ databases">
        <title>The macronuclear genome of Stentor coeruleus: a giant cell with tiny introns.</title>
        <authorList>
            <person name="Slabodnick M."/>
            <person name="Ruby J.G."/>
            <person name="Reiff S.B."/>
            <person name="Swart E.C."/>
            <person name="Gosai S."/>
            <person name="Prabakaran S."/>
            <person name="Witkowska E."/>
            <person name="Larue G.E."/>
            <person name="Fisher S."/>
            <person name="Freeman R.M."/>
            <person name="Gunawardena J."/>
            <person name="Chu W."/>
            <person name="Stover N.A."/>
            <person name="Gregory B.D."/>
            <person name="Nowacki M."/>
            <person name="Derisi J."/>
            <person name="Roy S.W."/>
            <person name="Marshall W.F."/>
            <person name="Sood P."/>
        </authorList>
    </citation>
    <scope>NUCLEOTIDE SEQUENCE [LARGE SCALE GENOMIC DNA]</scope>
    <source>
        <strain evidence="3">WM001</strain>
    </source>
</reference>
<keyword evidence="1" id="KW-0863">Zinc-finger</keyword>
<dbReference type="AlphaFoldDB" id="A0A1R2CDH0"/>
<dbReference type="Proteomes" id="UP000187209">
    <property type="component" value="Unassembled WGS sequence"/>
</dbReference>
<dbReference type="InterPro" id="IPR001841">
    <property type="entry name" value="Znf_RING"/>
</dbReference>
<comment type="caution">
    <text evidence="3">The sequence shown here is derived from an EMBL/GenBank/DDBJ whole genome shotgun (WGS) entry which is preliminary data.</text>
</comment>
<dbReference type="EMBL" id="MPUH01000188">
    <property type="protein sequence ID" value="OMJ87015.1"/>
    <property type="molecule type" value="Genomic_DNA"/>
</dbReference>
<evidence type="ECO:0000313" key="4">
    <source>
        <dbReference type="Proteomes" id="UP000187209"/>
    </source>
</evidence>
<feature type="domain" description="RING-type" evidence="2">
    <location>
        <begin position="62"/>
        <end position="109"/>
    </location>
</feature>
<dbReference type="OrthoDB" id="324273at2759"/>
<dbReference type="GO" id="GO:0008270">
    <property type="term" value="F:zinc ion binding"/>
    <property type="evidence" value="ECO:0007669"/>
    <property type="project" value="UniProtKB-KW"/>
</dbReference>
<evidence type="ECO:0000313" key="3">
    <source>
        <dbReference type="EMBL" id="OMJ87015.1"/>
    </source>
</evidence>
<gene>
    <name evidence="3" type="ORF">SteCoe_11343</name>
</gene>
<organism evidence="3 4">
    <name type="scientific">Stentor coeruleus</name>
    <dbReference type="NCBI Taxonomy" id="5963"/>
    <lineage>
        <taxon>Eukaryota</taxon>
        <taxon>Sar</taxon>
        <taxon>Alveolata</taxon>
        <taxon>Ciliophora</taxon>
        <taxon>Postciliodesmatophora</taxon>
        <taxon>Heterotrichea</taxon>
        <taxon>Heterotrichida</taxon>
        <taxon>Stentoridae</taxon>
        <taxon>Stentor</taxon>
    </lineage>
</organism>